<sequence length="822" mass="93319">MNGSLDIERLRAEYAEALEGETPDFNRLIELAAETAQKDPDHVRFSTDAGIISRLGRELVAKEETAVAELIKNAYDADATFVQLTFQDSREEGGVLIIDDNGLGMTRDQLIAGFMRLSSNDKVVHPYSTRYNRKRAGRKGIGRFAVQRLGKVLTIITQTKNSSNALKIEIDWEAFTQGRELTTIASTIETLEKKQKEEGTTLIISDLREGWSEKAILRVYRYVSELQQPYPLHTGTELNKNEEQASNDIKADPGFKTELIEKLGNSARTIANEETEIFSHALARIDAYVDANGNGFWSMKSDRLEIDIEDTPIGPNVEEDEQSEEDDLNEDEKSEGGYNEYDSDDFEEDYDKSLRMLEQRLEYEKRMKIADIQPFKHLKNVSINAYYFIWNSGLISRSMSATLRNLATEKGGIRIYRNGFRVLPYGEKNDDWLELDDSYARRIFLPPHGNSNFFGFVELIDRQGFLFDETSSREGLLENAAFEELRKLTYRVLIAAVLQVAQARGRKQSREQINWNKEKNNLSDFNAIKGAADRLITLVKIKNSNHTNGEDDFDYSDIADEIKNAVDNQEILRNELIAELGLLRVLASLGLVIGEFTHEVRQLLSAAYVNARALSKVVFSDQKDKETAEDLFSNIQSFRTYANYFDRAVSDNALRELSSQDLRLVIRNFVATIESSAQRRGIVIETVIDGYDILTPPMHSSELSSLLFNLYTNSQKAIRRARKRGKIRIKSGIDDRSVYLEFSDNGDGIPVEHQERIFDAFFTTSTPVDQDASQEDELQGTGLGLKIVKDIVAGYDGEIYLTNPPEGYNTSFRVELPLYIEK</sequence>
<dbReference type="SUPFAM" id="SSF55874">
    <property type="entry name" value="ATPase domain of HSP90 chaperone/DNA topoisomerase II/histidine kinase"/>
    <property type="match status" value="2"/>
</dbReference>
<dbReference type="EMBL" id="FRAS01000024">
    <property type="protein sequence ID" value="SHL86772.1"/>
    <property type="molecule type" value="Genomic_DNA"/>
</dbReference>
<reference evidence="6" key="1">
    <citation type="submission" date="2016-11" db="EMBL/GenBank/DDBJ databases">
        <authorList>
            <person name="Varghese N."/>
            <person name="Submissions S."/>
        </authorList>
    </citation>
    <scope>NUCLEOTIDE SEQUENCE [LARGE SCALE GENOMIC DNA]</scope>
    <source>
        <strain evidence="6">DSM 18569</strain>
    </source>
</reference>
<dbReference type="EC" id="2.7.13.3" evidence="2"/>
<dbReference type="OrthoDB" id="9816482at2"/>
<dbReference type="InterPro" id="IPR004358">
    <property type="entry name" value="Sig_transdc_His_kin-like_C"/>
</dbReference>
<protein>
    <recommendedName>
        <fullName evidence="2">histidine kinase</fullName>
        <ecNumber evidence="2">2.7.13.3</ecNumber>
    </recommendedName>
</protein>
<dbReference type="RefSeq" id="WP_073287959.1">
    <property type="nucleotide sequence ID" value="NZ_FRAS01000024.1"/>
</dbReference>
<dbReference type="PANTHER" id="PTHR43065">
    <property type="entry name" value="SENSOR HISTIDINE KINASE"/>
    <property type="match status" value="1"/>
</dbReference>
<name>A0A1M7E4V1_9BACT</name>
<organism evidence="5 6">
    <name type="scientific">Hymenobacter psychrotolerans DSM 18569</name>
    <dbReference type="NCBI Taxonomy" id="1121959"/>
    <lineage>
        <taxon>Bacteria</taxon>
        <taxon>Pseudomonadati</taxon>
        <taxon>Bacteroidota</taxon>
        <taxon>Cytophagia</taxon>
        <taxon>Cytophagales</taxon>
        <taxon>Hymenobacteraceae</taxon>
        <taxon>Hymenobacter</taxon>
    </lineage>
</organism>
<dbReference type="AlphaFoldDB" id="A0A1M7E4V1"/>
<feature type="domain" description="Histidine kinase" evidence="4">
    <location>
        <begin position="595"/>
        <end position="820"/>
    </location>
</feature>
<evidence type="ECO:0000256" key="3">
    <source>
        <dbReference type="SAM" id="MobiDB-lite"/>
    </source>
</evidence>
<dbReference type="SMART" id="SM00387">
    <property type="entry name" value="HATPase_c"/>
    <property type="match status" value="1"/>
</dbReference>
<keyword evidence="6" id="KW-1185">Reference proteome</keyword>
<dbReference type="Gene3D" id="3.30.565.10">
    <property type="entry name" value="Histidine kinase-like ATPase, C-terminal domain"/>
    <property type="match status" value="2"/>
</dbReference>
<dbReference type="PRINTS" id="PR00344">
    <property type="entry name" value="BCTRLSENSOR"/>
</dbReference>
<keyword evidence="5" id="KW-0808">Transferase</keyword>
<dbReference type="InterPro" id="IPR005467">
    <property type="entry name" value="His_kinase_dom"/>
</dbReference>
<dbReference type="InterPro" id="IPR003594">
    <property type="entry name" value="HATPase_dom"/>
</dbReference>
<dbReference type="InterPro" id="IPR036890">
    <property type="entry name" value="HATPase_C_sf"/>
</dbReference>
<dbReference type="Pfam" id="PF02518">
    <property type="entry name" value="HATPase_c"/>
    <property type="match status" value="1"/>
</dbReference>
<evidence type="ECO:0000256" key="2">
    <source>
        <dbReference type="ARBA" id="ARBA00012438"/>
    </source>
</evidence>
<evidence type="ECO:0000259" key="4">
    <source>
        <dbReference type="PROSITE" id="PS50109"/>
    </source>
</evidence>
<gene>
    <name evidence="5" type="ORF">SAMN02746009_03516</name>
</gene>
<dbReference type="PROSITE" id="PS50109">
    <property type="entry name" value="HIS_KIN"/>
    <property type="match status" value="1"/>
</dbReference>
<evidence type="ECO:0000313" key="5">
    <source>
        <dbReference type="EMBL" id="SHL86772.1"/>
    </source>
</evidence>
<comment type="catalytic activity">
    <reaction evidence="1">
        <text>ATP + protein L-histidine = ADP + protein N-phospho-L-histidine.</text>
        <dbReference type="EC" id="2.7.13.3"/>
    </reaction>
</comment>
<dbReference type="GO" id="GO:0004673">
    <property type="term" value="F:protein histidine kinase activity"/>
    <property type="evidence" value="ECO:0007669"/>
    <property type="project" value="UniProtKB-EC"/>
</dbReference>
<dbReference type="Pfam" id="PF13589">
    <property type="entry name" value="HATPase_c_3"/>
    <property type="match status" value="1"/>
</dbReference>
<feature type="compositionally biased region" description="Acidic residues" evidence="3">
    <location>
        <begin position="317"/>
        <end position="333"/>
    </location>
</feature>
<evidence type="ECO:0000256" key="1">
    <source>
        <dbReference type="ARBA" id="ARBA00000085"/>
    </source>
</evidence>
<feature type="region of interest" description="Disordered" evidence="3">
    <location>
        <begin position="311"/>
        <end position="345"/>
    </location>
</feature>
<dbReference type="STRING" id="1121959.SAMN02746009_03516"/>
<keyword evidence="5" id="KW-0418">Kinase</keyword>
<dbReference type="Proteomes" id="UP000183947">
    <property type="component" value="Unassembled WGS sequence"/>
</dbReference>
<evidence type="ECO:0000313" key="6">
    <source>
        <dbReference type="Proteomes" id="UP000183947"/>
    </source>
</evidence>
<proteinExistence type="predicted"/>
<accession>A0A1M7E4V1</accession>